<dbReference type="RefSeq" id="WP_163948635.1">
    <property type="nucleotide sequence ID" value="NZ_JAAIKC010000005.1"/>
</dbReference>
<dbReference type="AlphaFoldDB" id="A0A6G3ZZ80"/>
<sequence length="109" mass="11830">MSVKLVKKPRAVVRKLKATAKGANATESLGGGFSRFVFNRTIGPNTFFTFTFLGGSLKPVSGGWFIGRQNSLPAYATSSYSQNATTWIITVFNPTNVTRPISFTFIAKS</sequence>
<dbReference type="EMBL" id="JAAIKC010000005">
    <property type="protein sequence ID" value="NEW07526.1"/>
    <property type="molecule type" value="Genomic_DNA"/>
</dbReference>
<accession>A0A6G3ZZ80</accession>
<comment type="caution">
    <text evidence="1">The sequence shown here is derived from an EMBL/GenBank/DDBJ whole genome shotgun (WGS) entry which is preliminary data.</text>
</comment>
<gene>
    <name evidence="1" type="ORF">GK047_16085</name>
</gene>
<reference evidence="1" key="1">
    <citation type="submission" date="2020-02" db="EMBL/GenBank/DDBJ databases">
        <authorList>
            <person name="Shen X.-R."/>
            <person name="Zhang Y.-X."/>
        </authorList>
    </citation>
    <scope>NUCLEOTIDE SEQUENCE</scope>
    <source>
        <strain evidence="1">SYP-B3998</strain>
    </source>
</reference>
<protein>
    <submittedName>
        <fullName evidence="1">Uncharacterized protein</fullName>
    </submittedName>
</protein>
<proteinExistence type="predicted"/>
<evidence type="ECO:0000313" key="1">
    <source>
        <dbReference type="EMBL" id="NEW07526.1"/>
    </source>
</evidence>
<organism evidence="1">
    <name type="scientific">Paenibacillus sp. SYP-B3998</name>
    <dbReference type="NCBI Taxonomy" id="2678564"/>
    <lineage>
        <taxon>Bacteria</taxon>
        <taxon>Bacillati</taxon>
        <taxon>Bacillota</taxon>
        <taxon>Bacilli</taxon>
        <taxon>Bacillales</taxon>
        <taxon>Paenibacillaceae</taxon>
        <taxon>Paenibacillus</taxon>
    </lineage>
</organism>
<name>A0A6G3ZZ80_9BACL</name>